<dbReference type="GO" id="GO:0051015">
    <property type="term" value="F:actin filament binding"/>
    <property type="evidence" value="ECO:0007669"/>
    <property type="project" value="TreeGrafter"/>
</dbReference>
<dbReference type="SUPFAM" id="SSF55931">
    <property type="entry name" value="Glutamine synthetase/guanido kinase"/>
    <property type="match status" value="1"/>
</dbReference>
<evidence type="ECO:0000256" key="11">
    <source>
        <dbReference type="SAM" id="Coils"/>
    </source>
</evidence>
<dbReference type="Gene3D" id="3.30.590.10">
    <property type="entry name" value="Glutamine synthetase/guanido kinase, catalytic domain"/>
    <property type="match status" value="1"/>
</dbReference>
<evidence type="ECO:0000259" key="13">
    <source>
        <dbReference type="PROSITE" id="PS51456"/>
    </source>
</evidence>
<feature type="compositionally biased region" description="Low complexity" evidence="12">
    <location>
        <begin position="2237"/>
        <end position="2249"/>
    </location>
</feature>
<keyword evidence="4 10" id="KW-0067">ATP-binding</keyword>
<dbReference type="PRINTS" id="PR00193">
    <property type="entry name" value="MYOSINHEAVY"/>
</dbReference>
<keyword evidence="6 8" id="KW-0505">Motor protein</keyword>
<dbReference type="InterPro" id="IPR014746">
    <property type="entry name" value="Gln_synth/guanido_kin_cat_dom"/>
</dbReference>
<feature type="region of interest" description="Disordered" evidence="12">
    <location>
        <begin position="444"/>
        <end position="468"/>
    </location>
</feature>
<dbReference type="SUPFAM" id="SSF52540">
    <property type="entry name" value="P-loop containing nucleoside triphosphate hydrolases"/>
    <property type="match status" value="1"/>
</dbReference>
<proteinExistence type="inferred from homology"/>
<dbReference type="SUPFAM" id="SSF48034">
    <property type="entry name" value="Guanido kinase N-terminal domain"/>
    <property type="match status" value="1"/>
</dbReference>
<sequence>MRRFHMNHQFDWSHSSKGDPLWLSDTDEGYIEAILVSVQGDKIIVEDKGGKRFTVDAGALSRGGPPPVLHGTGRNGGGRMKNAEGMRRLLPRASNVSAASPTTKTSVPPELHCHNMENMDDLHPLNEATILANVAHRFRTDQIYTRTGPILIAMNPFKWLPIYGPEVVRQYSGKPYGTLPPHCYQEAEDAYQQLQRTHVNQSVVICGESGAGKTETTKLMLQYISIVARDDSEKEKARGHQGLEAGGTAAMQEGVSPSPAKEPLTIGERLVQSNPLIEAFGNAKTLRNNNSSRFGKFTLLNFKRTSNVRGSPVRHDLLAQPGNRQGGFPICGGQISNFLLEKSRVCRQQGGERNYHIFYQLLAGASETLRKQLHLPAESDKDKANKFYYLAQSGCTQVEGIEDADDFAMTRAAMDAVGITYEEQVALFQMVAGVLHLGNVDFESSPDGEESSVRREFGAGNNDGEVDNGESALDVAAEFLGLAPERLAEALTTRVRQLPGGKTVRSPQTVAQSRDSRDALAKALYSRLFDRLVDRLNATFAEDGGSTSTATSITSSHRSNVLSSGSVSAPCFIGILDIFGFENMAVNSLEQLLINHSNERLQLLFNLATFKREEEEYAREEIDWDRSDFPDNQPCVDLIEKKPLGLLPILDSECTRGAAASDGALVSTYNKSFRGHAHYGVCGPSTAWRKQVGSKTSTGSHFTADTDFAVLHYAGGIIYSSNDFIDKNRDALFDHVNALLATSSYVPLVTSLFKTNNDLPSFSASSSESPQFLAKIRASTGESGGDDDGTGGHTNLRASNGTVSQRFNAQLNGLIQTLEGCDVRFVRCIKSNQLLAPQVLDKPSVLNQLVCSGVMAALEVRRAGFPTRVPYCDFIRDFRVFTVGFPSSEKENEAITYDKLLRLHRNETQIRAAVKPRMPSLKMDSTTPSTHDHPPGIYEVDDHDEANGQSKCGELNAARSLTAMMMTHPAVLKAVTARQYRLGLTKLFLHADTLLVLQNVKHKIILPKIIRLQRWWVRISESVLLHKLNRAAQLLHELESQVDVGGMHGTETVRRALDETATAVMYARRLNSLQPEVFRPAVERACKKARVAEELVERVIAIKKRDSEQRAELLGMLDTGRARLSHAQRDLDDIELQGEARYQVIHRMDKAAKALREQSTQLLQVANRNAIRSHGKNQDSEKGYEPAALHRLHLQATENADERMIDGTSLDRTGKIYKCLDEEDPEEVARRRVLAVEGVLTMVKDAEIALVHLQSQQERLYEAREKTKEIFVQIKKDFRHTLEAAESSGIVGDGMGVESRAIQQNIATVRDNIAEVDCVLETSQDPTALQPAVEHAAFLVSELSSIVQNERLLKSSEERRRQGRQLWEEAHCKFKEFLSEIESSGIKGGNVPASAHAVTDASTDFESAIEQAASLLTSDDSYAYVHACQSLHGKLEKMNAILKAEILVKQRHDKVREIELARVKVAHEKVLNLLRSVEMHCTMAAEQQLCEGLCTSLSFSEEVLANLQASPAVASLKDKVETAILQCAASERRYADVKQRHESQAREIATAHGELVAMQKRFKTLLSRYGIGGPAVADSSSDNQGTVGATNVLTTLCESAMSLCRDALRNLENAVRLGACPSLSSALSAASESICEFESHVKTQSQRVEAMCKARQEDLGRLLSTKGRFDSFLENVSLVEEKCQPGNAASPSFTLRSSMLSGSSFLGKPSLRKLVSEVKMGLQQVEEEIHVPITVTWFEDEGYHGKRQQERRSVNEAISRVEKAEGLIEHAQKRYAERQKEWQKCRLSLESGQAKLVCLENLVANGGMLVYLRAAQEILEACQASYDMTAKLVAKAHNTASALNANVDDFDEQDVEESALIKVCQTVASFIEKVTNAEASLKAYQVREDAFTKEKLNLHEKFHSNLCRFQENVAMIAAAGSTVQKLCQVPSDDAATAINRAARLLRRGVVVTSDKNGGKVIKESEIDSARLYDPSDNDGMYTLQSMTEAIHEAVKRVDSLELEAQLLRRRVDRASAFKICESKKLASLQDALQVCAERAETYGLINESSKVELPLSRAKLSIASIFSKLEQPLSVWMDNMTLLAKDVDAAIAEVVNVKELLNQDIELQARDKQEREQWLIGQRALQDRWECARDAAVNSGVMQLQEVQSMLLAVESDLAGQEGIEDRPMRLHTLTQRVTDMEELVSRESQRLRIRELNVEKALKAIPNLVDRLARLEKTLRSNFQTSSQRQFPEVSAAEATDTTAAGDESLGRTHTYYNETKEERSDSKEDVLQSVVPLHVKMVVQEAKSAVWKVQHFAQESLRSPQVPLPRVDWALDKLHEAEKMLAKEVDLKKAINKQRAGALQHYRSLERKFAGIQDEVTTLCTKFSFFRVQLEAYSDGELFEWLGTQTNCVQSGTSASLLVDAAIPDTVACSSAQSMVRSIADARDALMYAQRCLSTEKKSTATHDGITEDGSQLASKTVADSASMAAVLERAASKIDRANEILERQKDFCVRNEHQRVVVLRSLEKEQDRIARLYAIIGTQGLDRTISPVANALQAAESALNAVSQLIDAGQILVVGPAFDVAAARVQEAEDVVIWETERKRRLDRQHDAVKVELERQTLRQKALRQLVQETKYLNQAIAVNDCMVDVGKALEHAALCVNDNPMSSVPLATQHAELRFVNERLQAAEREIRRARIQHEEEERYARQQAEEARLRVMRDAEQERIRVEIEKIKRSKLESELEKLTARLAFHRPTLDNIFSSMARAEEAIKSARDTLSLQNEEAYGNDENGTCGECEKKNVGCGSMSRYSGDGRSSAPDKGITEAAAAAEAALTLTANLEQLLHGSAIGKYSSLSLSPSGINTWGEDKLDLSRPKAEAMGEWENSTTSRSVSTEKLQIYMDKTTHTLEAVARSVEVLNLGMTDLKMSVQEQGLQLNAHKDILKCASYSPGSITALPVEGKAFSTRAPSSMGGPMVSRLPKEGSWEALSLLRHASTPPGIYGNGGPEEKGDILYSGSDEADCDNGGRLEDDIGRSVDASKQAALCLREEKGVTRKETRQSVDEDISALLSKFYPDDLISHLRKLVTSGGVVLNDTIAKSSYSGDTLELFAGDYACYSLFAPLFDPVIAACHPRYNKTHKQPSDFNADHLREALGPSVLTEKNGDNVRMARLVASRNLCGYNYTPKMSVAQLREVERKVVAALNCLTGDQQGTYTTIKDLKTNSALQEEMDIAELPQSYRLDERAGDLSCWPEGRGVFLNQDRSLCIFVNVEDHVTIVATARQNGSQDGIAAIGCRAFALSCRALTNLGLDFEFDERLGYITPSPAKLGTALAFSLVFTPATSARELDEIERQYDVVLDWAGSAHHGEDVPCIVFNKFSLGVSEVESIQEVIMASRCILHASNGAMNG</sequence>
<keyword evidence="7 8" id="KW-0009">Actin-binding</keyword>
<dbReference type="FunFam" id="1.10.10.820:FF:000001">
    <property type="entry name" value="Myosin heavy chain"/>
    <property type="match status" value="1"/>
</dbReference>
<evidence type="ECO:0000256" key="6">
    <source>
        <dbReference type="ARBA" id="ARBA00023175"/>
    </source>
</evidence>
<protein>
    <submittedName>
        <fullName evidence="16">Myosin-h heavy chain-like protein</fullName>
    </submittedName>
</protein>
<feature type="region of interest" description="Disordered" evidence="12">
    <location>
        <begin position="232"/>
        <end position="261"/>
    </location>
</feature>
<dbReference type="PANTHER" id="PTHR13140:SF706">
    <property type="entry name" value="DILUTE CLASS UNCONVENTIONAL MYOSIN, ISOFORM C"/>
    <property type="match status" value="1"/>
</dbReference>
<keyword evidence="5 8" id="KW-0518">Myosin</keyword>
<dbReference type="PROSITE" id="PS51509">
    <property type="entry name" value="PHOSPHAGEN_KINASE_N"/>
    <property type="match status" value="1"/>
</dbReference>
<dbReference type="GO" id="GO:0005524">
    <property type="term" value="F:ATP binding"/>
    <property type="evidence" value="ECO:0007669"/>
    <property type="project" value="UniProtKB-UniRule"/>
</dbReference>
<dbReference type="Gene3D" id="1.10.10.820">
    <property type="match status" value="1"/>
</dbReference>
<feature type="region of interest" description="Disordered" evidence="12">
    <location>
        <begin position="56"/>
        <end position="80"/>
    </location>
</feature>
<gene>
    <name evidence="16" type="ORF">Naga_100002g23</name>
</gene>
<evidence type="ECO:0000256" key="1">
    <source>
        <dbReference type="ARBA" id="ARBA00022679"/>
    </source>
</evidence>
<dbReference type="PROSITE" id="PS51456">
    <property type="entry name" value="MYOSIN_MOTOR"/>
    <property type="match status" value="1"/>
</dbReference>
<feature type="binding site" evidence="8">
    <location>
        <begin position="207"/>
        <end position="214"/>
    </location>
    <ligand>
        <name>ATP</name>
        <dbReference type="ChEBI" id="CHEBI:30616"/>
    </ligand>
</feature>
<feature type="domain" description="Myosin motor" evidence="13">
    <location>
        <begin position="114"/>
        <end position="1002"/>
    </location>
</feature>
<dbReference type="Pfam" id="PF00063">
    <property type="entry name" value="Myosin_head"/>
    <property type="match status" value="2"/>
</dbReference>
<feature type="coiled-coil region" evidence="11">
    <location>
        <begin position="1754"/>
        <end position="1781"/>
    </location>
</feature>
<feature type="coiled-coil region" evidence="11">
    <location>
        <begin position="2654"/>
        <end position="2766"/>
    </location>
</feature>
<dbReference type="InterPro" id="IPR027417">
    <property type="entry name" value="P-loop_NTPase"/>
</dbReference>
<accession>W7TR94</accession>
<dbReference type="PROSITE" id="PS51510">
    <property type="entry name" value="PHOSPHAGEN_KINASE_C"/>
    <property type="match status" value="1"/>
</dbReference>
<dbReference type="EMBL" id="AZIL01000274">
    <property type="protein sequence ID" value="EWM28692.1"/>
    <property type="molecule type" value="Genomic_DNA"/>
</dbReference>
<dbReference type="InterPro" id="IPR022414">
    <property type="entry name" value="ATP-guanido_PTrfase_cat"/>
</dbReference>
<keyword evidence="17" id="KW-1185">Reference proteome</keyword>
<dbReference type="InterPro" id="IPR001609">
    <property type="entry name" value="Myosin_head_motor_dom-like"/>
</dbReference>
<feature type="region of interest" description="Disordered" evidence="12">
    <location>
        <begin position="2225"/>
        <end position="2255"/>
    </location>
</feature>
<feature type="domain" description="Phosphagen kinase C-terminal" evidence="15">
    <location>
        <begin position="3147"/>
        <end position="3313"/>
    </location>
</feature>
<dbReference type="InterPro" id="IPR036961">
    <property type="entry name" value="Kinesin_motor_dom_sf"/>
</dbReference>
<dbReference type="GO" id="GO:0007015">
    <property type="term" value="P:actin filament organization"/>
    <property type="evidence" value="ECO:0007669"/>
    <property type="project" value="TreeGrafter"/>
</dbReference>
<dbReference type="GO" id="GO:0016459">
    <property type="term" value="C:myosin complex"/>
    <property type="evidence" value="ECO:0007669"/>
    <property type="project" value="UniProtKB-KW"/>
</dbReference>
<dbReference type="Gene3D" id="1.20.120.720">
    <property type="entry name" value="Myosin VI head, motor domain, U50 subdomain"/>
    <property type="match status" value="1"/>
</dbReference>
<evidence type="ECO:0000259" key="15">
    <source>
        <dbReference type="PROSITE" id="PS51510"/>
    </source>
</evidence>
<dbReference type="OrthoDB" id="199795at2759"/>
<evidence type="ECO:0000313" key="17">
    <source>
        <dbReference type="Proteomes" id="UP000019335"/>
    </source>
</evidence>
<dbReference type="InterPro" id="IPR022413">
    <property type="entry name" value="ATP-guanido_PTrfase_N"/>
</dbReference>
<comment type="similarity">
    <text evidence="8">Belongs to the TRAFAC class myosin-kinesin ATPase superfamily. Myosin family.</text>
</comment>
<feature type="coiled-coil region" evidence="11">
    <location>
        <begin position="1983"/>
        <end position="2010"/>
    </location>
</feature>
<feature type="binding site" evidence="10">
    <location>
        <begin position="3150"/>
        <end position="3154"/>
    </location>
    <ligand>
        <name>ATP</name>
        <dbReference type="ChEBI" id="CHEBI:30616"/>
    </ligand>
</feature>
<dbReference type="Gene3D" id="3.40.850.10">
    <property type="entry name" value="Kinesin motor domain"/>
    <property type="match status" value="1"/>
</dbReference>
<name>W7TR94_9STRA</name>
<feature type="region of interest" description="Disordered" evidence="12">
    <location>
        <begin position="2979"/>
        <end position="2998"/>
    </location>
</feature>
<dbReference type="Proteomes" id="UP000019335">
    <property type="component" value="Chromosome 4"/>
</dbReference>
<keyword evidence="11" id="KW-0175">Coiled coil</keyword>
<dbReference type="GO" id="GO:0016020">
    <property type="term" value="C:membrane"/>
    <property type="evidence" value="ECO:0007669"/>
    <property type="project" value="TreeGrafter"/>
</dbReference>
<dbReference type="Gene3D" id="1.20.5.4820">
    <property type="match status" value="1"/>
</dbReference>
<comment type="similarity">
    <text evidence="9">Belongs to the ATP:guanido phosphotransferase family.</text>
</comment>
<keyword evidence="1 10" id="KW-0808">Transferase</keyword>
<dbReference type="Gene3D" id="1.10.135.10">
    <property type="entry name" value="ATP:guanido phosphotransferase, N-terminal domain"/>
    <property type="match status" value="1"/>
</dbReference>
<comment type="caution">
    <text evidence="10">Lacks conserved residue(s) required for the propagation of feature annotation.</text>
</comment>
<dbReference type="Pfam" id="PF02807">
    <property type="entry name" value="ATP-gua_PtransN"/>
    <property type="match status" value="1"/>
</dbReference>
<evidence type="ECO:0000256" key="2">
    <source>
        <dbReference type="ARBA" id="ARBA00022741"/>
    </source>
</evidence>
<comment type="caution">
    <text evidence="16">The sequence shown here is derived from an EMBL/GenBank/DDBJ whole genome shotgun (WGS) entry which is preliminary data.</text>
</comment>
<evidence type="ECO:0000256" key="5">
    <source>
        <dbReference type="ARBA" id="ARBA00023123"/>
    </source>
</evidence>
<evidence type="ECO:0000256" key="9">
    <source>
        <dbReference type="PROSITE-ProRule" id="PRU00842"/>
    </source>
</evidence>
<evidence type="ECO:0000256" key="4">
    <source>
        <dbReference type="ARBA" id="ARBA00022840"/>
    </source>
</evidence>
<dbReference type="CDD" id="cd00124">
    <property type="entry name" value="MYSc"/>
    <property type="match status" value="1"/>
</dbReference>
<dbReference type="GO" id="GO:0000146">
    <property type="term" value="F:microfilament motor activity"/>
    <property type="evidence" value="ECO:0007669"/>
    <property type="project" value="TreeGrafter"/>
</dbReference>
<evidence type="ECO:0000256" key="3">
    <source>
        <dbReference type="ARBA" id="ARBA00022777"/>
    </source>
</evidence>
<keyword evidence="3 10" id="KW-0418">Kinase</keyword>
<evidence type="ECO:0000256" key="8">
    <source>
        <dbReference type="PROSITE-ProRule" id="PRU00782"/>
    </source>
</evidence>
<reference evidence="16 17" key="1">
    <citation type="journal article" date="2014" name="Mol. Plant">
        <title>Chromosome Scale Genome Assembly and Transcriptome Profiling of Nannochloropsis gaditana in Nitrogen Depletion.</title>
        <authorList>
            <person name="Corteggiani Carpinelli E."/>
            <person name="Telatin A."/>
            <person name="Vitulo N."/>
            <person name="Forcato C."/>
            <person name="D'Angelo M."/>
            <person name="Schiavon R."/>
            <person name="Vezzi A."/>
            <person name="Giacometti G.M."/>
            <person name="Morosinotto T."/>
            <person name="Valle G."/>
        </authorList>
    </citation>
    <scope>NUCLEOTIDE SEQUENCE [LARGE SCALE GENOMIC DNA]</scope>
    <source>
        <strain evidence="16 17">B-31</strain>
    </source>
</reference>
<evidence type="ECO:0000256" key="7">
    <source>
        <dbReference type="ARBA" id="ARBA00023203"/>
    </source>
</evidence>
<feature type="domain" description="Phosphagen kinase N-terminal" evidence="14">
    <location>
        <begin position="3032"/>
        <end position="3114"/>
    </location>
</feature>
<feature type="region of interest" description="Disordered" evidence="12">
    <location>
        <begin position="778"/>
        <end position="799"/>
    </location>
</feature>
<dbReference type="InterPro" id="IPR036802">
    <property type="entry name" value="ATP-guanido_PTrfase_N_sf"/>
</dbReference>
<evidence type="ECO:0000259" key="14">
    <source>
        <dbReference type="PROSITE" id="PS51509"/>
    </source>
</evidence>
<dbReference type="Pfam" id="PF00217">
    <property type="entry name" value="ATP-gua_Ptrans"/>
    <property type="match status" value="1"/>
</dbReference>
<evidence type="ECO:0000256" key="12">
    <source>
        <dbReference type="SAM" id="MobiDB-lite"/>
    </source>
</evidence>
<evidence type="ECO:0000313" key="16">
    <source>
        <dbReference type="EMBL" id="EWM28692.1"/>
    </source>
</evidence>
<evidence type="ECO:0000256" key="10">
    <source>
        <dbReference type="PROSITE-ProRule" id="PRU00843"/>
    </source>
</evidence>
<dbReference type="PANTHER" id="PTHR13140">
    <property type="entry name" value="MYOSIN"/>
    <property type="match status" value="1"/>
</dbReference>
<dbReference type="GO" id="GO:0016301">
    <property type="term" value="F:kinase activity"/>
    <property type="evidence" value="ECO:0007669"/>
    <property type="project" value="UniProtKB-KW"/>
</dbReference>
<organism evidence="16 17">
    <name type="scientific">Nannochloropsis gaditana</name>
    <dbReference type="NCBI Taxonomy" id="72520"/>
    <lineage>
        <taxon>Eukaryota</taxon>
        <taxon>Sar</taxon>
        <taxon>Stramenopiles</taxon>
        <taxon>Ochrophyta</taxon>
        <taxon>Eustigmatophyceae</taxon>
        <taxon>Eustigmatales</taxon>
        <taxon>Monodopsidaceae</taxon>
        <taxon>Nannochloropsis</taxon>
    </lineage>
</organism>
<feature type="region of interest" description="Actin-binding" evidence="8">
    <location>
        <begin position="811"/>
        <end position="833"/>
    </location>
</feature>
<dbReference type="Gene3D" id="1.20.58.530">
    <property type="match status" value="1"/>
</dbReference>
<dbReference type="GO" id="GO:0005737">
    <property type="term" value="C:cytoplasm"/>
    <property type="evidence" value="ECO:0007669"/>
    <property type="project" value="TreeGrafter"/>
</dbReference>
<keyword evidence="2 10" id="KW-0547">Nucleotide-binding</keyword>
<dbReference type="SMART" id="SM00242">
    <property type="entry name" value="MYSc"/>
    <property type="match status" value="1"/>
</dbReference>